<organism evidence="1 2">
    <name type="scientific">Rhizopus oryzae</name>
    <name type="common">Mucormycosis agent</name>
    <name type="synonym">Rhizopus arrhizus var. delemar</name>
    <dbReference type="NCBI Taxonomy" id="64495"/>
    <lineage>
        <taxon>Eukaryota</taxon>
        <taxon>Fungi</taxon>
        <taxon>Fungi incertae sedis</taxon>
        <taxon>Mucoromycota</taxon>
        <taxon>Mucoromycotina</taxon>
        <taxon>Mucoromycetes</taxon>
        <taxon>Mucorales</taxon>
        <taxon>Mucorineae</taxon>
        <taxon>Rhizopodaceae</taxon>
        <taxon>Rhizopus</taxon>
    </lineage>
</organism>
<dbReference type="Proteomes" id="UP000716291">
    <property type="component" value="Unassembled WGS sequence"/>
</dbReference>
<comment type="caution">
    <text evidence="1">The sequence shown here is derived from an EMBL/GenBank/DDBJ whole genome shotgun (WGS) entry which is preliminary data.</text>
</comment>
<reference evidence="1" key="1">
    <citation type="journal article" date="2020" name="Microb. Genom.">
        <title>Genetic diversity of clinical and environmental Mucorales isolates obtained from an investigation of mucormycosis cases among solid organ transplant recipients.</title>
        <authorList>
            <person name="Nguyen M.H."/>
            <person name="Kaul D."/>
            <person name="Muto C."/>
            <person name="Cheng S.J."/>
            <person name="Richter R.A."/>
            <person name="Bruno V.M."/>
            <person name="Liu G."/>
            <person name="Beyhan S."/>
            <person name="Sundermann A.J."/>
            <person name="Mounaud S."/>
            <person name="Pasculle A.W."/>
            <person name="Nierman W.C."/>
            <person name="Driscoll E."/>
            <person name="Cumbie R."/>
            <person name="Clancy C.J."/>
            <person name="Dupont C.L."/>
        </authorList>
    </citation>
    <scope>NUCLEOTIDE SEQUENCE</scope>
    <source>
        <strain evidence="1">GL11</strain>
    </source>
</reference>
<evidence type="ECO:0000313" key="1">
    <source>
        <dbReference type="EMBL" id="KAG1291734.1"/>
    </source>
</evidence>
<proteinExistence type="predicted"/>
<gene>
    <name evidence="1" type="ORF">G6F64_013754</name>
</gene>
<dbReference type="EMBL" id="JAANQT010006329">
    <property type="protein sequence ID" value="KAG1291734.1"/>
    <property type="molecule type" value="Genomic_DNA"/>
</dbReference>
<evidence type="ECO:0000313" key="2">
    <source>
        <dbReference type="Proteomes" id="UP000716291"/>
    </source>
</evidence>
<sequence>MPQGQRGLVLGGGQLRTALPGGVVEAQLLVAAGAALAVGQRLALEAGVHRGVVVALEPGGGVAGGGGPPTVDLVVLCVLLATAVVDRTDHHRAVDIAFQERHQHFLAAPRQHHAAPVVAGPRRHHPHPGPGAPIGRCVVIAAGMGQAAAGVAAALPRELHLDAMVAVGQQRVAIADHDRAERASDGRPWMQRLS</sequence>
<accession>A0A9P6WV74</accession>
<dbReference type="AlphaFoldDB" id="A0A9P6WV74"/>
<protein>
    <submittedName>
        <fullName evidence="1">Uncharacterized protein</fullName>
    </submittedName>
</protein>
<keyword evidence="2" id="KW-1185">Reference proteome</keyword>
<name>A0A9P6WV74_RHIOR</name>